<dbReference type="RefSeq" id="WP_283212110.1">
    <property type="nucleotide sequence ID" value="NZ_JASGBI010000001.1"/>
</dbReference>
<keyword evidence="7 16" id="KW-0963">Cytoplasm</keyword>
<feature type="binding site" evidence="16">
    <location>
        <begin position="100"/>
        <end position="103"/>
    </location>
    <ligand>
        <name>substrate</name>
    </ligand>
</feature>
<comment type="caution">
    <text evidence="16">Lacks conserved residue(s) required for the propagation of feature annotation.</text>
</comment>
<sequence length="246" mass="25838">MSAWLFDLGNTRLKCAPLLDGARVGEAIALPHREEDVAAAMAQHLPDRIEVAYLASVAQPGLRVAVLQALAARCGRISIARTQARFGPVRIAYRDPRKLGVDRFLALVAAHARAQGPALVCGVGTALTIDLIDAEGRHLGGRIAPSPTLMREVLHARAPQLPEDGGRYTEFADDTEDALASGCEGAGIALVARSLDEARARLGEEPALFVHGGGSQDLIDHLPNATGVATLVLEGLAQWAAVETAA</sequence>
<evidence type="ECO:0000256" key="3">
    <source>
        <dbReference type="ARBA" id="ARBA00004496"/>
    </source>
</evidence>
<keyword evidence="8 16" id="KW-0808">Transferase</keyword>
<feature type="binding site" evidence="16">
    <location>
        <begin position="7"/>
        <end position="14"/>
    </location>
    <ligand>
        <name>ATP</name>
        <dbReference type="ChEBI" id="CHEBI:30616"/>
    </ligand>
</feature>
<dbReference type="GO" id="GO:0004594">
    <property type="term" value="F:pantothenate kinase activity"/>
    <property type="evidence" value="ECO:0007669"/>
    <property type="project" value="UniProtKB-EC"/>
</dbReference>
<accession>A0ABT6XEU9</accession>
<comment type="subunit">
    <text evidence="5 16">Homodimer.</text>
</comment>
<dbReference type="PANTHER" id="PTHR34265">
    <property type="entry name" value="TYPE III PANTOTHENATE KINASE"/>
    <property type="match status" value="1"/>
</dbReference>
<keyword evidence="13 16" id="KW-0173">Coenzyme A biosynthesis</keyword>
<protein>
    <recommendedName>
        <fullName evidence="15 16">Type III pantothenate kinase</fullName>
        <ecNumber evidence="6 16">2.7.1.33</ecNumber>
    </recommendedName>
    <alternativeName>
        <fullName evidence="16">PanK-III</fullName>
    </alternativeName>
    <alternativeName>
        <fullName evidence="16">Pantothenic acid kinase</fullName>
    </alternativeName>
</protein>
<dbReference type="InterPro" id="IPR004619">
    <property type="entry name" value="Type_III_PanK"/>
</dbReference>
<evidence type="ECO:0000256" key="12">
    <source>
        <dbReference type="ARBA" id="ARBA00022958"/>
    </source>
</evidence>
<gene>
    <name evidence="16" type="primary">coaX</name>
    <name evidence="17" type="ORF">QLQ15_06995</name>
</gene>
<evidence type="ECO:0000256" key="5">
    <source>
        <dbReference type="ARBA" id="ARBA00011738"/>
    </source>
</evidence>
<feature type="active site" description="Proton acceptor" evidence="16">
    <location>
        <position position="102"/>
    </location>
</feature>
<dbReference type="Gene3D" id="3.30.420.40">
    <property type="match status" value="2"/>
</dbReference>
<comment type="cofactor">
    <cofactor evidence="16">
        <name>NH4(+)</name>
        <dbReference type="ChEBI" id="CHEBI:28938"/>
    </cofactor>
    <cofactor evidence="16">
        <name>K(+)</name>
        <dbReference type="ChEBI" id="CHEBI:29103"/>
    </cofactor>
    <text evidence="16">A monovalent cation. Ammonium or potassium.</text>
</comment>
<comment type="caution">
    <text evidence="17">The sequence shown here is derived from an EMBL/GenBank/DDBJ whole genome shotgun (WGS) entry which is preliminary data.</text>
</comment>
<organism evidence="17 18">
    <name type="scientific">Lysobacter stagni</name>
    <dbReference type="NCBI Taxonomy" id="3045172"/>
    <lineage>
        <taxon>Bacteria</taxon>
        <taxon>Pseudomonadati</taxon>
        <taxon>Pseudomonadota</taxon>
        <taxon>Gammaproteobacteria</taxon>
        <taxon>Lysobacterales</taxon>
        <taxon>Lysobacteraceae</taxon>
        <taxon>Lysobacter</taxon>
    </lineage>
</organism>
<keyword evidence="9 16" id="KW-0547">Nucleotide-binding</keyword>
<evidence type="ECO:0000256" key="15">
    <source>
        <dbReference type="ARBA" id="ARBA00040883"/>
    </source>
</evidence>
<keyword evidence="10 16" id="KW-0418">Kinase</keyword>
<evidence type="ECO:0000256" key="13">
    <source>
        <dbReference type="ARBA" id="ARBA00022993"/>
    </source>
</evidence>
<evidence type="ECO:0000256" key="9">
    <source>
        <dbReference type="ARBA" id="ARBA00022741"/>
    </source>
</evidence>
<dbReference type="Proteomes" id="UP001321580">
    <property type="component" value="Unassembled WGS sequence"/>
</dbReference>
<comment type="cofactor">
    <cofactor evidence="2">
        <name>K(+)</name>
        <dbReference type="ChEBI" id="CHEBI:29103"/>
    </cofactor>
</comment>
<comment type="subcellular location">
    <subcellularLocation>
        <location evidence="3 16">Cytoplasm</location>
    </subcellularLocation>
</comment>
<comment type="pathway">
    <text evidence="4 16">Cofactor biosynthesis; coenzyme A biosynthesis; CoA from (R)-pantothenate: step 1/5.</text>
</comment>
<dbReference type="NCBIfam" id="TIGR00671">
    <property type="entry name" value="baf"/>
    <property type="match status" value="1"/>
</dbReference>
<dbReference type="SUPFAM" id="SSF53067">
    <property type="entry name" value="Actin-like ATPase domain"/>
    <property type="match status" value="2"/>
</dbReference>
<dbReference type="Pfam" id="PF03309">
    <property type="entry name" value="Pan_kinase"/>
    <property type="match status" value="1"/>
</dbReference>
<evidence type="ECO:0000256" key="4">
    <source>
        <dbReference type="ARBA" id="ARBA00005225"/>
    </source>
</evidence>
<comment type="catalytic activity">
    <reaction evidence="1 16">
        <text>(R)-pantothenate + ATP = (R)-4'-phosphopantothenate + ADP + H(+)</text>
        <dbReference type="Rhea" id="RHEA:16373"/>
        <dbReference type="ChEBI" id="CHEBI:10986"/>
        <dbReference type="ChEBI" id="CHEBI:15378"/>
        <dbReference type="ChEBI" id="CHEBI:29032"/>
        <dbReference type="ChEBI" id="CHEBI:30616"/>
        <dbReference type="ChEBI" id="CHEBI:456216"/>
        <dbReference type="EC" id="2.7.1.33"/>
    </reaction>
</comment>
<keyword evidence="11 16" id="KW-0067">ATP-binding</keyword>
<feature type="binding site" evidence="16">
    <location>
        <position position="93"/>
    </location>
    <ligand>
        <name>substrate</name>
    </ligand>
</feature>
<dbReference type="EMBL" id="JASGBI010000001">
    <property type="protein sequence ID" value="MDI9238660.1"/>
    <property type="molecule type" value="Genomic_DNA"/>
</dbReference>
<evidence type="ECO:0000256" key="1">
    <source>
        <dbReference type="ARBA" id="ARBA00001206"/>
    </source>
</evidence>
<evidence type="ECO:0000256" key="10">
    <source>
        <dbReference type="ARBA" id="ARBA00022777"/>
    </source>
</evidence>
<evidence type="ECO:0000256" key="7">
    <source>
        <dbReference type="ARBA" id="ARBA00022490"/>
    </source>
</evidence>
<feature type="binding site" evidence="16">
    <location>
        <position position="125"/>
    </location>
    <ligand>
        <name>ATP</name>
        <dbReference type="ChEBI" id="CHEBI:30616"/>
    </ligand>
</feature>
<evidence type="ECO:0000256" key="11">
    <source>
        <dbReference type="ARBA" id="ARBA00022840"/>
    </source>
</evidence>
<evidence type="ECO:0000256" key="14">
    <source>
        <dbReference type="ARBA" id="ARBA00038036"/>
    </source>
</evidence>
<proteinExistence type="inferred from homology"/>
<dbReference type="CDD" id="cd24015">
    <property type="entry name" value="ASKHA_NBD_PanK-III"/>
    <property type="match status" value="1"/>
</dbReference>
<dbReference type="InterPro" id="IPR043129">
    <property type="entry name" value="ATPase_NBD"/>
</dbReference>
<keyword evidence="12 16" id="KW-0630">Potassium</keyword>
<comment type="function">
    <text evidence="16">Catalyzes the phosphorylation of pantothenate (Pan), the first step in CoA biosynthesis.</text>
</comment>
<evidence type="ECO:0000256" key="16">
    <source>
        <dbReference type="HAMAP-Rule" id="MF_01274"/>
    </source>
</evidence>
<dbReference type="PANTHER" id="PTHR34265:SF1">
    <property type="entry name" value="TYPE III PANTOTHENATE KINASE"/>
    <property type="match status" value="1"/>
</dbReference>
<dbReference type="EC" id="2.7.1.33" evidence="6 16"/>
<evidence type="ECO:0000256" key="2">
    <source>
        <dbReference type="ARBA" id="ARBA00001958"/>
    </source>
</evidence>
<evidence type="ECO:0000313" key="18">
    <source>
        <dbReference type="Proteomes" id="UP001321580"/>
    </source>
</evidence>
<name>A0ABT6XEU9_9GAMM</name>
<evidence type="ECO:0000256" key="6">
    <source>
        <dbReference type="ARBA" id="ARBA00012102"/>
    </source>
</evidence>
<comment type="similarity">
    <text evidence="14 16">Belongs to the type III pantothenate kinase family.</text>
</comment>
<evidence type="ECO:0000256" key="8">
    <source>
        <dbReference type="ARBA" id="ARBA00022679"/>
    </source>
</evidence>
<reference evidence="17 18" key="1">
    <citation type="submission" date="2023-05" db="EMBL/GenBank/DDBJ databases">
        <title>Lysobacter sp. strain LF1 Genome sequencing and assembly.</title>
        <authorList>
            <person name="Jung Y."/>
        </authorList>
    </citation>
    <scope>NUCLEOTIDE SEQUENCE [LARGE SCALE GENOMIC DNA]</scope>
    <source>
        <strain evidence="17 18">LF1</strain>
    </source>
</reference>
<keyword evidence="18" id="KW-1185">Reference proteome</keyword>
<feature type="binding site" evidence="16">
    <location>
        <position position="175"/>
    </location>
    <ligand>
        <name>substrate</name>
    </ligand>
</feature>
<evidence type="ECO:0000313" key="17">
    <source>
        <dbReference type="EMBL" id="MDI9238660.1"/>
    </source>
</evidence>
<dbReference type="HAMAP" id="MF_01274">
    <property type="entry name" value="Pantothen_kinase_3"/>
    <property type="match status" value="1"/>
</dbReference>